<dbReference type="Pfam" id="PF05591">
    <property type="entry name" value="T6SS_VipA"/>
    <property type="match status" value="1"/>
</dbReference>
<accession>A0ABQ6QNZ5</accession>
<proteinExistence type="predicted"/>
<name>A0ABQ6QNZ5_9BACT</name>
<dbReference type="RefSeq" id="WP_338276545.1">
    <property type="nucleotide sequence ID" value="NZ_BTTX01000002.1"/>
</dbReference>
<evidence type="ECO:0008006" key="3">
    <source>
        <dbReference type="Google" id="ProtNLM"/>
    </source>
</evidence>
<dbReference type="EMBL" id="BTTX01000002">
    <property type="protein sequence ID" value="GMU05704.1"/>
    <property type="molecule type" value="Genomic_DNA"/>
</dbReference>
<evidence type="ECO:0000313" key="1">
    <source>
        <dbReference type="EMBL" id="GMU05704.1"/>
    </source>
</evidence>
<dbReference type="Proteomes" id="UP001342631">
    <property type="component" value="Unassembled WGS sequence"/>
</dbReference>
<dbReference type="NCBIfam" id="TIGR03358">
    <property type="entry name" value="VI_chp_5"/>
    <property type="match status" value="1"/>
</dbReference>
<organism evidence="1 2">
    <name type="scientific">Corallococcus caeni</name>
    <dbReference type="NCBI Taxonomy" id="3082388"/>
    <lineage>
        <taxon>Bacteria</taxon>
        <taxon>Pseudomonadati</taxon>
        <taxon>Myxococcota</taxon>
        <taxon>Myxococcia</taxon>
        <taxon>Myxococcales</taxon>
        <taxon>Cystobacterineae</taxon>
        <taxon>Myxococcaceae</taxon>
        <taxon>Corallococcus</taxon>
    </lineage>
</organism>
<gene>
    <name evidence="1" type="ORF">ASNO1_19570</name>
</gene>
<dbReference type="InterPro" id="IPR008312">
    <property type="entry name" value="T6SS_TssB1"/>
</dbReference>
<evidence type="ECO:0000313" key="2">
    <source>
        <dbReference type="Proteomes" id="UP001342631"/>
    </source>
</evidence>
<reference evidence="1 2" key="1">
    <citation type="journal article" date="2024" name="Arch. Microbiol.">
        <title>Corallococcus caeni sp. nov., a novel myxobacterium isolated from activated sludge.</title>
        <authorList>
            <person name="Tomita S."/>
            <person name="Nakai R."/>
            <person name="Kuroda K."/>
            <person name="Kurashita H."/>
            <person name="Hatamoto M."/>
            <person name="Yamaguchi T."/>
            <person name="Narihiro T."/>
        </authorList>
    </citation>
    <scope>NUCLEOTIDE SEQUENCE [LARGE SCALE GENOMIC DNA]</scope>
    <source>
        <strain evidence="1 2">NO1</strain>
    </source>
</reference>
<dbReference type="PANTHER" id="PTHR35850">
    <property type="entry name" value="CYTOPLASMIC PROTEIN-RELATED"/>
    <property type="match status" value="1"/>
</dbReference>
<comment type="caution">
    <text evidence="1">The sequence shown here is derived from an EMBL/GenBank/DDBJ whole genome shotgun (WGS) entry which is preliminary data.</text>
</comment>
<protein>
    <recommendedName>
        <fullName evidence="3">Type VI secretion system contractile sheath small subunit</fullName>
    </recommendedName>
</protein>
<keyword evidence="2" id="KW-1185">Reference proteome</keyword>
<dbReference type="PANTHER" id="PTHR35850:SF2">
    <property type="entry name" value="TYPE VI SECRETION SYSTEM CONTRACTILE SHEATH SMALL SUBUNIT"/>
    <property type="match status" value="1"/>
</dbReference>
<sequence>MAIQDQLPKSRITLTYRTTINGEQETVNLPLRLLVMGDYSLGTSEDRKTDLETRKLRSVDGRNLDELMKDMKMSANFQVANRINPDVESELNVTLPIDRMKSFHPDEIVKHVPKLKALLLLKTLLVEMQSNIDNRKDLRRELYELFSKPDALKELLNELKGYETMRLPSGETAKADAPAAGAATAKPATGAAAATAAVAATVAAGAKPPAAS</sequence>